<comment type="caution">
    <text evidence="1">The sequence shown here is derived from an EMBL/GenBank/DDBJ whole genome shotgun (WGS) entry which is preliminary data.</text>
</comment>
<proteinExistence type="predicted"/>
<protein>
    <submittedName>
        <fullName evidence="1">Uncharacterized protein</fullName>
    </submittedName>
</protein>
<accession>A0A1J5P398</accession>
<dbReference type="EMBL" id="MLJW01007232">
    <property type="protein sequence ID" value="OIQ65554.1"/>
    <property type="molecule type" value="Genomic_DNA"/>
</dbReference>
<name>A0A1J5P398_9ZZZZ</name>
<gene>
    <name evidence="1" type="ORF">GALL_528850</name>
</gene>
<evidence type="ECO:0000313" key="1">
    <source>
        <dbReference type="EMBL" id="OIQ65554.1"/>
    </source>
</evidence>
<sequence>MALRVHAKEAAVQRLGVGFLRRGGGILWRRTAQHGLHALDQQALRERLADEIVGAHFEAEQFVDFLVLGGEENHRQVGFLPQPPQRLHTVHARHLDVEDGKVRRTGAEAVQRGRAIGVGHDAIAFGLKRNRDGCEDVAVVIDQGDCGHEPAFRYGY</sequence>
<dbReference type="AlphaFoldDB" id="A0A1J5P398"/>
<organism evidence="1">
    <name type="scientific">mine drainage metagenome</name>
    <dbReference type="NCBI Taxonomy" id="410659"/>
    <lineage>
        <taxon>unclassified sequences</taxon>
        <taxon>metagenomes</taxon>
        <taxon>ecological metagenomes</taxon>
    </lineage>
</organism>
<reference evidence="1" key="1">
    <citation type="submission" date="2016-10" db="EMBL/GenBank/DDBJ databases">
        <title>Sequence of Gallionella enrichment culture.</title>
        <authorList>
            <person name="Poehlein A."/>
            <person name="Muehling M."/>
            <person name="Daniel R."/>
        </authorList>
    </citation>
    <scope>NUCLEOTIDE SEQUENCE</scope>
</reference>